<dbReference type="EMBL" id="JAJJMB010014822">
    <property type="protein sequence ID" value="KAI3857750.1"/>
    <property type="molecule type" value="Genomic_DNA"/>
</dbReference>
<evidence type="ECO:0000313" key="2">
    <source>
        <dbReference type="Proteomes" id="UP001202328"/>
    </source>
</evidence>
<dbReference type="Proteomes" id="UP001202328">
    <property type="component" value="Unassembled WGS sequence"/>
</dbReference>
<comment type="caution">
    <text evidence="1">The sequence shown here is derived from an EMBL/GenBank/DDBJ whole genome shotgun (WGS) entry which is preliminary data.</text>
</comment>
<evidence type="ECO:0000313" key="1">
    <source>
        <dbReference type="EMBL" id="KAI3857750.1"/>
    </source>
</evidence>
<keyword evidence="2" id="KW-1185">Reference proteome</keyword>
<feature type="non-terminal residue" evidence="1">
    <location>
        <position position="1"/>
    </location>
</feature>
<sequence>MKELAKFRGKILELDLHGGRLCGYKHKVAINSVCMWTRQSQNCPLKYEEFDDIPPEKIQRVINKLYFFLNLDYFRIKSRTGEDPEEAIKKIMRNAYNRHKHKIHKAYLKLGGHEVALVAEPPTELEIAKEDWVYMCKTFSTPEFK</sequence>
<accession>A0AAD4S4K9</accession>
<protein>
    <submittedName>
        <fullName evidence="1">Uncharacterized protein</fullName>
    </submittedName>
</protein>
<dbReference type="AlphaFoldDB" id="A0AAD4S4K9"/>
<proteinExistence type="predicted"/>
<name>A0AAD4S4K9_9MAGN</name>
<organism evidence="1 2">
    <name type="scientific">Papaver atlanticum</name>
    <dbReference type="NCBI Taxonomy" id="357466"/>
    <lineage>
        <taxon>Eukaryota</taxon>
        <taxon>Viridiplantae</taxon>
        <taxon>Streptophyta</taxon>
        <taxon>Embryophyta</taxon>
        <taxon>Tracheophyta</taxon>
        <taxon>Spermatophyta</taxon>
        <taxon>Magnoliopsida</taxon>
        <taxon>Ranunculales</taxon>
        <taxon>Papaveraceae</taxon>
        <taxon>Papaveroideae</taxon>
        <taxon>Papaver</taxon>
    </lineage>
</organism>
<gene>
    <name evidence="1" type="ORF">MKW98_001403</name>
</gene>
<reference evidence="1" key="1">
    <citation type="submission" date="2022-04" db="EMBL/GenBank/DDBJ databases">
        <title>A functionally conserved STORR gene fusion in Papaver species that diverged 16.8 million years ago.</title>
        <authorList>
            <person name="Catania T."/>
        </authorList>
    </citation>
    <scope>NUCLEOTIDE SEQUENCE</scope>
    <source>
        <strain evidence="1">S-188037</strain>
    </source>
</reference>